<evidence type="ECO:0000313" key="2">
    <source>
        <dbReference type="EMBL" id="RHN42125.1"/>
    </source>
</evidence>
<feature type="transmembrane region" description="Helical" evidence="1">
    <location>
        <begin position="66"/>
        <end position="85"/>
    </location>
</feature>
<dbReference type="OrthoDB" id="671923at2759"/>
<keyword evidence="1" id="KW-0812">Transmembrane</keyword>
<sequence>MITRSKLVEQLRDYQIRSQHKYSPLTFFSPKPHIITWVDVAVAIAFALVFCMLVVISFTTLYFRRFWIFLVVVSFSIILLIRLRASRQTLARKRERRLPLSI</sequence>
<dbReference type="AlphaFoldDB" id="A0A396GTL4"/>
<proteinExistence type="predicted"/>
<dbReference type="Proteomes" id="UP000265566">
    <property type="component" value="Chromosome 8"/>
</dbReference>
<evidence type="ECO:0000313" key="3">
    <source>
        <dbReference type="Proteomes" id="UP000265566"/>
    </source>
</evidence>
<keyword evidence="1" id="KW-1133">Transmembrane helix</keyword>
<dbReference type="EMBL" id="PSQE01000008">
    <property type="protein sequence ID" value="RHN42125.1"/>
    <property type="molecule type" value="Genomic_DNA"/>
</dbReference>
<dbReference type="PANTHER" id="PTHR34936">
    <property type="entry name" value="EXPRESSED PROTEIN"/>
    <property type="match status" value="1"/>
</dbReference>
<evidence type="ECO:0008006" key="4">
    <source>
        <dbReference type="Google" id="ProtNLM"/>
    </source>
</evidence>
<comment type="caution">
    <text evidence="2">The sequence shown here is derived from an EMBL/GenBank/DDBJ whole genome shotgun (WGS) entry which is preliminary data.</text>
</comment>
<evidence type="ECO:0000256" key="1">
    <source>
        <dbReference type="SAM" id="Phobius"/>
    </source>
</evidence>
<dbReference type="PANTHER" id="PTHR34936:SF2">
    <property type="entry name" value="EXPRESSED PROTEIN"/>
    <property type="match status" value="1"/>
</dbReference>
<name>A0A396GTL4_MEDTR</name>
<keyword evidence="1" id="KW-0472">Membrane</keyword>
<reference evidence="3" key="1">
    <citation type="journal article" date="2018" name="Nat. Plants">
        <title>Whole-genome landscape of Medicago truncatula symbiotic genes.</title>
        <authorList>
            <person name="Pecrix Y."/>
            <person name="Staton S.E."/>
            <person name="Sallet E."/>
            <person name="Lelandais-Briere C."/>
            <person name="Moreau S."/>
            <person name="Carrere S."/>
            <person name="Blein T."/>
            <person name="Jardinaud M.F."/>
            <person name="Latrasse D."/>
            <person name="Zouine M."/>
            <person name="Zahm M."/>
            <person name="Kreplak J."/>
            <person name="Mayjonade B."/>
            <person name="Satge C."/>
            <person name="Perez M."/>
            <person name="Cauet S."/>
            <person name="Marande W."/>
            <person name="Chantry-Darmon C."/>
            <person name="Lopez-Roques C."/>
            <person name="Bouchez O."/>
            <person name="Berard A."/>
            <person name="Debelle F."/>
            <person name="Munos S."/>
            <person name="Bendahmane A."/>
            <person name="Berges H."/>
            <person name="Niebel A."/>
            <person name="Buitink J."/>
            <person name="Frugier F."/>
            <person name="Benhamed M."/>
            <person name="Crespi M."/>
            <person name="Gouzy J."/>
            <person name="Gamas P."/>
        </authorList>
    </citation>
    <scope>NUCLEOTIDE SEQUENCE [LARGE SCALE GENOMIC DNA]</scope>
    <source>
        <strain evidence="3">cv. Jemalong A17</strain>
    </source>
</reference>
<gene>
    <name evidence="2" type="ORF">MtrunA17_Chr8g0373451</name>
</gene>
<protein>
    <recommendedName>
        <fullName evidence="4">Transmembrane protein</fullName>
    </recommendedName>
</protein>
<feature type="transmembrane region" description="Helical" evidence="1">
    <location>
        <begin position="34"/>
        <end position="60"/>
    </location>
</feature>
<dbReference type="Gramene" id="rna48525">
    <property type="protein sequence ID" value="RHN42125.1"/>
    <property type="gene ID" value="gene48525"/>
</dbReference>
<accession>A0A396GTL4</accession>
<organism evidence="2 3">
    <name type="scientific">Medicago truncatula</name>
    <name type="common">Barrel medic</name>
    <name type="synonym">Medicago tribuloides</name>
    <dbReference type="NCBI Taxonomy" id="3880"/>
    <lineage>
        <taxon>Eukaryota</taxon>
        <taxon>Viridiplantae</taxon>
        <taxon>Streptophyta</taxon>
        <taxon>Embryophyta</taxon>
        <taxon>Tracheophyta</taxon>
        <taxon>Spermatophyta</taxon>
        <taxon>Magnoliopsida</taxon>
        <taxon>eudicotyledons</taxon>
        <taxon>Gunneridae</taxon>
        <taxon>Pentapetalae</taxon>
        <taxon>rosids</taxon>
        <taxon>fabids</taxon>
        <taxon>Fabales</taxon>
        <taxon>Fabaceae</taxon>
        <taxon>Papilionoideae</taxon>
        <taxon>50 kb inversion clade</taxon>
        <taxon>NPAAA clade</taxon>
        <taxon>Hologalegina</taxon>
        <taxon>IRL clade</taxon>
        <taxon>Trifolieae</taxon>
        <taxon>Medicago</taxon>
    </lineage>
</organism>